<keyword evidence="1" id="KW-1133">Transmembrane helix</keyword>
<keyword evidence="1" id="KW-0812">Transmembrane</keyword>
<dbReference type="RefSeq" id="WP_188384135.1">
    <property type="nucleotide sequence ID" value="NZ_BMEY01000006.1"/>
</dbReference>
<proteinExistence type="predicted"/>
<protein>
    <recommendedName>
        <fullName evidence="4">CDP-alcohol phosphatidyltransferase family protein</fullName>
    </recommendedName>
</protein>
<evidence type="ECO:0000256" key="1">
    <source>
        <dbReference type="SAM" id="Phobius"/>
    </source>
</evidence>
<comment type="caution">
    <text evidence="2">The sequence shown here is derived from an EMBL/GenBank/DDBJ whole genome shotgun (WGS) entry which is preliminary data.</text>
</comment>
<dbReference type="Gene3D" id="1.20.120.1760">
    <property type="match status" value="1"/>
</dbReference>
<keyword evidence="3" id="KW-1185">Reference proteome</keyword>
<evidence type="ECO:0000313" key="2">
    <source>
        <dbReference type="EMBL" id="GGA72950.1"/>
    </source>
</evidence>
<feature type="transmembrane region" description="Helical" evidence="1">
    <location>
        <begin position="60"/>
        <end position="86"/>
    </location>
</feature>
<evidence type="ECO:0008006" key="4">
    <source>
        <dbReference type="Google" id="ProtNLM"/>
    </source>
</evidence>
<feature type="transmembrane region" description="Helical" evidence="1">
    <location>
        <begin position="26"/>
        <end position="48"/>
    </location>
</feature>
<evidence type="ECO:0000313" key="3">
    <source>
        <dbReference type="Proteomes" id="UP000613512"/>
    </source>
</evidence>
<name>A0A916RVQ1_9BACI</name>
<dbReference type="GO" id="GO:0008654">
    <property type="term" value="P:phospholipid biosynthetic process"/>
    <property type="evidence" value="ECO:0007669"/>
    <property type="project" value="InterPro"/>
</dbReference>
<organism evidence="2 3">
    <name type="scientific">Ornithinibacillus halotolerans</name>
    <dbReference type="NCBI Taxonomy" id="1274357"/>
    <lineage>
        <taxon>Bacteria</taxon>
        <taxon>Bacillati</taxon>
        <taxon>Bacillota</taxon>
        <taxon>Bacilli</taxon>
        <taxon>Bacillales</taxon>
        <taxon>Bacillaceae</taxon>
        <taxon>Ornithinibacillus</taxon>
    </lineage>
</organism>
<dbReference type="GO" id="GO:0016780">
    <property type="term" value="F:phosphotransferase activity, for other substituted phosphate groups"/>
    <property type="evidence" value="ECO:0007669"/>
    <property type="project" value="InterPro"/>
</dbReference>
<dbReference type="InterPro" id="IPR000462">
    <property type="entry name" value="CDP-OH_P_trans"/>
</dbReference>
<feature type="transmembrane region" description="Helical" evidence="1">
    <location>
        <begin position="118"/>
        <end position="146"/>
    </location>
</feature>
<feature type="transmembrane region" description="Helical" evidence="1">
    <location>
        <begin position="227"/>
        <end position="244"/>
    </location>
</feature>
<dbReference type="AlphaFoldDB" id="A0A916RVQ1"/>
<reference evidence="2" key="2">
    <citation type="submission" date="2020-09" db="EMBL/GenBank/DDBJ databases">
        <authorList>
            <person name="Sun Q."/>
            <person name="Zhou Y."/>
        </authorList>
    </citation>
    <scope>NUCLEOTIDE SEQUENCE</scope>
    <source>
        <strain evidence="2">CGMCC 1.12408</strain>
    </source>
</reference>
<dbReference type="Pfam" id="PF01066">
    <property type="entry name" value="CDP-OH_P_transf"/>
    <property type="match status" value="1"/>
</dbReference>
<dbReference type="GO" id="GO:0016020">
    <property type="term" value="C:membrane"/>
    <property type="evidence" value="ECO:0007669"/>
    <property type="project" value="InterPro"/>
</dbReference>
<reference evidence="2" key="1">
    <citation type="journal article" date="2014" name="Int. J. Syst. Evol. Microbiol.">
        <title>Complete genome sequence of Corynebacterium casei LMG S-19264T (=DSM 44701T), isolated from a smear-ripened cheese.</title>
        <authorList>
            <consortium name="US DOE Joint Genome Institute (JGI-PGF)"/>
            <person name="Walter F."/>
            <person name="Albersmeier A."/>
            <person name="Kalinowski J."/>
            <person name="Ruckert C."/>
        </authorList>
    </citation>
    <scope>NUCLEOTIDE SEQUENCE</scope>
    <source>
        <strain evidence="2">CGMCC 1.12408</strain>
    </source>
</reference>
<dbReference type="Proteomes" id="UP000613512">
    <property type="component" value="Unassembled WGS sequence"/>
</dbReference>
<gene>
    <name evidence="2" type="ORF">GCM10008025_15910</name>
</gene>
<keyword evidence="1" id="KW-0472">Membrane</keyword>
<dbReference type="EMBL" id="BMEY01000006">
    <property type="protein sequence ID" value="GGA72950.1"/>
    <property type="molecule type" value="Genomic_DNA"/>
</dbReference>
<sequence>MKISEVKQYAKKDESATYYMALHRKLGLYVAWMIVKIFPSISANTVTISTLPLNILSATILYFAIVSSSYSLLFVAFIISFFTFTLDCSDGNIARIKKSASIKGVYYDRLVHNLSHPLFYFVIGFGLYSSTDHIIYLIIFLVVGILSELSPLDVSQKDVETLFIRQAVLHSTINYNKQNHQFRESSHNQQSASRPTSKVKKIIKTILEDDSFYLMLLLDLILFNNQYYLSISLALIVILGRVVIKLDIKKWESNLHEVLEKIDNHKSQL</sequence>
<accession>A0A916RVQ1</accession>
<dbReference type="InterPro" id="IPR043130">
    <property type="entry name" value="CDP-OH_PTrfase_TM_dom"/>
</dbReference>